<sequence length="1746" mass="183099">MTIYTRVVVYATLASTLFSLSVLGQGRSVNLPKPPTARQADSLRRVYEAEHNRRTLDPTLGRVPLERLDAIRNQVTAGSQQRQARAGVPNVTWIERGPVGFTGTLNALLADPSDATARKIWAGSQTGGLWSHTNVAQATTGWTSISDAWESKNISALATDPSNTSLVYAATGSITGESIGSGIWKSGDKGKTWLRLSATIPQSGTSLQSAFSRITALSVSKTGVLLAGTQSGVLRSADQGQTWQVSLAPQQQIGSQPITGGNDKVSTIRAASDGFIYVAMSAGRLFRSTTSAATAWTEITPPNTTPYVGIRTELAVAAAPTSGTAQTLYAAQIAPDASFGGNTLRWLMQSNNSGQTWQAMTRPVYTDAPDLDITLGLGDQYFTLAASPDTAKVVYLTAYDQLYRSGDGGTSWSIGRSIGRTTAFLPLLKQGAVWSSDNKFYFASIQQLVSQGIDPTLHDRSNRFGGLNASGMALKNVAGNMYRLTGSSAEPGLLESSDISNPTTTQAIYPAYPLRPFIDQNEPDIQVAMTTNGGFLTRNLSTSPAWDYYSANWGAGDYPDGGVDYDSRNNTLFFWSDGYMKATGIGAEPVISTLTSSTLTRPTYLKVGRSINTLFAATLNGQLYKLTDTNLAAPTVTRLDGGAFPAGTTISGIDIGATDSVLVVTLSNYGVQSVWYTTNAGADWVSKDVSTYGLPDMPVYGVLINPLNRQQVLLATELGAWSTSDITAANPGWTLTNTPAPLIRSKQLVYRPADGIVALVTSGRGIWETNAWALGPPALLAGTLSTTAVCAGSSLPLSFTLTNSATGRVVARLSDATGDFSKGSVIGEGTSSPLSVLISTTAVSGTGYRIRLEAPTLSLSAISSSTLTVSNLTTTQAYIADRRQTLSGQFSDTRYSSGYVCPGDVALLRAVLPSQPNSLTATYRWANDGQVISDQTAATLLTGQTGTYSFTASVGSCTTTSANGFLLISVDTPTLNVVNPIVGVDGPICPGTAQPLGVSYLGQGATYQWMRNGTLLTGSTAPLLSVTQTGGYSYSISFGASGSSVTGAGTCIATAPATYLTFSSTILPPVVAVTGDVAPTLCGNESLELYASAQPSGTTYQWLLDGRAVSGQNVASLTVNKGGVYRVQVQRGSCSAVSDPIAVTANSQLSNGIYFYGSTTLCTGESLVLYAKNTAHSLQWTKNNVPIAGATGFNYTVSESGNYGLRYVSGTCSGTSAAVSVVFSQTLTPTLLVDEHCADVELSTRDFPLTGTVSFSWLRNGQPVSQGTQAYQTVTLSGVYSVSVTNGVCQGVSKPVSISIGQPSRPTIAAIGNLVRCPTSAITLQRVAGPYSYWRQNGVRLDGASSSQLVATETGVYSLVFEQGSCLTESASVSVVIGKPVSVSITDKPFIRAGQSAVVPVQVTGPAPWSFSVVGGPTVSSTYQSPYSLTLTPSRTTSYSLVGVTNSCGAGTGAVVRVVVDGADVSLAGWTNKRYFQAGDSITYSVRVTNAGPDVAENVTLVNRLPVGLSYVSSLSSTASQGDTLRLSIGNVPAGESRTVSVKTRINKQGTYLNAVEVVACNTPDPDSRPNTGTGDGEDDAIMLDNRTSDSTRYVAISPNPNGRILPAVASNQPAPVPNQADLSLSLTLNKRTAQLRDTIQVTMQVYNQGGASTSLVQTGLTLPNGTYSVDKIIWNPVSPLLTIDLGQVGVNQTVKRTVYWVPTASDSCRAEIIRSSVADPDSTPNNRATRPGEDDEAVVDIRVLR</sequence>
<name>A0ABX0QHC6_9BACT</name>
<dbReference type="SUPFAM" id="SSF110296">
    <property type="entry name" value="Oligoxyloglucan reducing end-specific cellobiohydrolase"/>
    <property type="match status" value="1"/>
</dbReference>
<gene>
    <name evidence="3" type="ORF">F7231_15765</name>
</gene>
<dbReference type="InterPro" id="IPR015943">
    <property type="entry name" value="WD40/YVTN_repeat-like_dom_sf"/>
</dbReference>
<organism evidence="3 4">
    <name type="scientific">Fibrivirga algicola</name>
    <dbReference type="NCBI Taxonomy" id="2950420"/>
    <lineage>
        <taxon>Bacteria</taxon>
        <taxon>Pseudomonadati</taxon>
        <taxon>Bacteroidota</taxon>
        <taxon>Cytophagia</taxon>
        <taxon>Cytophagales</taxon>
        <taxon>Spirosomataceae</taxon>
        <taxon>Fibrivirga</taxon>
    </lineage>
</organism>
<dbReference type="InterPro" id="IPR051172">
    <property type="entry name" value="Chlamydia_OmcB"/>
</dbReference>
<dbReference type="Pfam" id="PF01345">
    <property type="entry name" value="DUF11"/>
    <property type="match status" value="1"/>
</dbReference>
<reference evidence="3" key="1">
    <citation type="submission" date="2024-05" db="EMBL/GenBank/DDBJ databases">
        <authorList>
            <person name="Jung D.-H."/>
        </authorList>
    </citation>
    <scope>NUCLEOTIDE SEQUENCE</scope>
    <source>
        <strain evidence="3">JA-25</strain>
    </source>
</reference>
<dbReference type="Gene3D" id="2.60.40.10">
    <property type="entry name" value="Immunoglobulins"/>
    <property type="match status" value="2"/>
</dbReference>
<dbReference type="PANTHER" id="PTHR34819">
    <property type="entry name" value="LARGE CYSTEINE-RICH PERIPLASMIC PROTEIN OMCB"/>
    <property type="match status" value="1"/>
</dbReference>
<dbReference type="NCBIfam" id="TIGR01451">
    <property type="entry name" value="B_ant_repeat"/>
    <property type="match status" value="1"/>
</dbReference>
<evidence type="ECO:0000256" key="1">
    <source>
        <dbReference type="SAM" id="MobiDB-lite"/>
    </source>
</evidence>
<keyword evidence="4" id="KW-1185">Reference proteome</keyword>
<dbReference type="Proteomes" id="UP000606008">
    <property type="component" value="Unassembled WGS sequence"/>
</dbReference>
<proteinExistence type="predicted"/>
<dbReference type="InterPro" id="IPR007110">
    <property type="entry name" value="Ig-like_dom"/>
</dbReference>
<dbReference type="PANTHER" id="PTHR34819:SF3">
    <property type="entry name" value="CELL SURFACE PROTEIN"/>
    <property type="match status" value="1"/>
</dbReference>
<dbReference type="EMBL" id="WAEL01000005">
    <property type="protein sequence ID" value="NID11629.1"/>
    <property type="molecule type" value="Genomic_DNA"/>
</dbReference>
<accession>A0ABX0QHC6</accession>
<evidence type="ECO:0000313" key="4">
    <source>
        <dbReference type="Proteomes" id="UP000606008"/>
    </source>
</evidence>
<dbReference type="InterPro" id="IPR013783">
    <property type="entry name" value="Ig-like_fold"/>
</dbReference>
<feature type="domain" description="Ig-like" evidence="2">
    <location>
        <begin position="1056"/>
        <end position="1144"/>
    </location>
</feature>
<evidence type="ECO:0000313" key="3">
    <source>
        <dbReference type="EMBL" id="NID11629.1"/>
    </source>
</evidence>
<comment type="caution">
    <text evidence="3">The sequence shown here is derived from an EMBL/GenBank/DDBJ whole genome shotgun (WGS) entry which is preliminary data.</text>
</comment>
<dbReference type="PROSITE" id="PS50835">
    <property type="entry name" value="IG_LIKE"/>
    <property type="match status" value="1"/>
</dbReference>
<feature type="region of interest" description="Disordered" evidence="1">
    <location>
        <begin position="1718"/>
        <end position="1737"/>
    </location>
</feature>
<dbReference type="RefSeq" id="WP_166692572.1">
    <property type="nucleotide sequence ID" value="NZ_WAEL01000005.1"/>
</dbReference>
<dbReference type="Gene3D" id="2.130.10.10">
    <property type="entry name" value="YVTN repeat-like/Quinoprotein amine dehydrogenase"/>
    <property type="match status" value="2"/>
</dbReference>
<dbReference type="InterPro" id="IPR047589">
    <property type="entry name" value="DUF11_rpt"/>
</dbReference>
<protein>
    <submittedName>
        <fullName evidence="3">DUF11 domain-containing protein</fullName>
    </submittedName>
</protein>
<dbReference type="InterPro" id="IPR001434">
    <property type="entry name" value="OmcB-like_DUF11"/>
</dbReference>
<evidence type="ECO:0000259" key="2">
    <source>
        <dbReference type="PROSITE" id="PS50835"/>
    </source>
</evidence>